<dbReference type="InterPro" id="IPR015943">
    <property type="entry name" value="WD40/YVTN_repeat-like_dom_sf"/>
</dbReference>
<evidence type="ECO:0000313" key="1">
    <source>
        <dbReference type="EMBL" id="MCP1385668.1"/>
    </source>
</evidence>
<reference evidence="1 2" key="1">
    <citation type="submission" date="2022-06" db="EMBL/GenBank/DDBJ databases">
        <title>Runella sp. S5 genome sequencing.</title>
        <authorList>
            <person name="Park S."/>
        </authorList>
    </citation>
    <scope>NUCLEOTIDE SEQUENCE [LARGE SCALE GENOMIC DNA]</scope>
    <source>
        <strain evidence="1 2">S5</strain>
    </source>
</reference>
<protein>
    <recommendedName>
        <fullName evidence="3">Photosynthesis system II assembly factor Ycf48/Hcf136-like domain-containing protein</fullName>
    </recommendedName>
</protein>
<accession>A0ABT1FY99</accession>
<dbReference type="RefSeq" id="WP_253532173.1">
    <property type="nucleotide sequence ID" value="NZ_JAMZEL010000014.1"/>
</dbReference>
<dbReference type="PROSITE" id="PS51257">
    <property type="entry name" value="PROKAR_LIPOPROTEIN"/>
    <property type="match status" value="1"/>
</dbReference>
<comment type="caution">
    <text evidence="1">The sequence shown here is derived from an EMBL/GenBank/DDBJ whole genome shotgun (WGS) entry which is preliminary data.</text>
</comment>
<dbReference type="Proteomes" id="UP001204772">
    <property type="component" value="Unassembled WGS sequence"/>
</dbReference>
<gene>
    <name evidence="1" type="ORF">NCI00_24735</name>
</gene>
<dbReference type="SUPFAM" id="SSF50939">
    <property type="entry name" value="Sialidases"/>
    <property type="match status" value="1"/>
</dbReference>
<dbReference type="CDD" id="cd15482">
    <property type="entry name" value="Sialidase_non-viral"/>
    <property type="match status" value="1"/>
</dbReference>
<name>A0ABT1FY99_9BACT</name>
<evidence type="ECO:0000313" key="2">
    <source>
        <dbReference type="Proteomes" id="UP001204772"/>
    </source>
</evidence>
<evidence type="ECO:0008006" key="3">
    <source>
        <dbReference type="Google" id="ProtNLM"/>
    </source>
</evidence>
<keyword evidence="2" id="KW-1185">Reference proteome</keyword>
<proteinExistence type="predicted"/>
<dbReference type="InterPro" id="IPR036278">
    <property type="entry name" value="Sialidase_sf"/>
</dbReference>
<dbReference type="EMBL" id="JAMZEL010000014">
    <property type="protein sequence ID" value="MCP1385668.1"/>
    <property type="molecule type" value="Genomic_DNA"/>
</dbReference>
<dbReference type="Gene3D" id="2.130.10.10">
    <property type="entry name" value="YVTN repeat-like/Quinoprotein amine dehydrogenase"/>
    <property type="match status" value="1"/>
</dbReference>
<sequence length="357" mass="40195">MKKSFLQSLFVRTAFYILFSGILVFSCLPARYIKPDNNVPGVRFTRLPTGTSNISGFYFLNEKKGFLWTIYGEYYKTTDGALSWTKINQKVFGLVFRNEKTGFGFSQLPDKIVMVKTEDGGETWQPSYELPPHSSWSNISIDEQKRVLFFINKTSVTAQNTKRESSLLYSEDDGINWRTEKYDTLNVSTIDFADKNIGFATGSSNNNRIILKTQDGGKLWKSLDLSSLGISGAYSIRFHQEIGVIDNAWKTNDKGQTWQKMGILTADGDVHFIDSKNGYAFGSGRISKISKKSDMLQTYASVSYTGDGGATWNTNDKISIIPPITQVFFINDALAFGIAFSEDYFKGELIRINITNQ</sequence>
<organism evidence="1 2">
    <name type="scientific">Runella salmonicolor</name>
    <dbReference type="NCBI Taxonomy" id="2950278"/>
    <lineage>
        <taxon>Bacteria</taxon>
        <taxon>Pseudomonadati</taxon>
        <taxon>Bacteroidota</taxon>
        <taxon>Cytophagia</taxon>
        <taxon>Cytophagales</taxon>
        <taxon>Spirosomataceae</taxon>
        <taxon>Runella</taxon>
    </lineage>
</organism>